<comment type="caution">
    <text evidence="5">The sequence shown here is derived from an EMBL/GenBank/DDBJ whole genome shotgun (WGS) entry which is preliminary data.</text>
</comment>
<dbReference type="Proteomes" id="UP001151699">
    <property type="component" value="Unassembled WGS sequence"/>
</dbReference>
<dbReference type="PANTHER" id="PTHR46620:SF1">
    <property type="entry name" value="J DOMAIN-CONTAINING PROTEIN SPF31"/>
    <property type="match status" value="1"/>
</dbReference>
<accession>A0A9Q0MN02</accession>
<feature type="domain" description="SAP" evidence="4">
    <location>
        <begin position="487"/>
        <end position="521"/>
    </location>
</feature>
<keyword evidence="1" id="KW-0175">Coiled coil</keyword>
<dbReference type="InterPro" id="IPR001623">
    <property type="entry name" value="DnaJ_domain"/>
</dbReference>
<dbReference type="CDD" id="cd06257">
    <property type="entry name" value="DnaJ"/>
    <property type="match status" value="1"/>
</dbReference>
<evidence type="ECO:0000259" key="3">
    <source>
        <dbReference type="PROSITE" id="PS50076"/>
    </source>
</evidence>
<evidence type="ECO:0000313" key="5">
    <source>
        <dbReference type="EMBL" id="KAJ6630191.1"/>
    </source>
</evidence>
<protein>
    <submittedName>
        <fullName evidence="5">Uncharacterized protein</fullName>
    </submittedName>
</protein>
<dbReference type="InterPro" id="IPR036869">
    <property type="entry name" value="J_dom_sf"/>
</dbReference>
<dbReference type="SUPFAM" id="SSF46565">
    <property type="entry name" value="Chaperone J-domain"/>
    <property type="match status" value="1"/>
</dbReference>
<dbReference type="AlphaFoldDB" id="A0A9Q0MN02"/>
<feature type="region of interest" description="Disordered" evidence="2">
    <location>
        <begin position="382"/>
        <end position="401"/>
    </location>
</feature>
<name>A0A9Q0MN02_9DIPT</name>
<dbReference type="PROSITE" id="PS50076">
    <property type="entry name" value="DNAJ_2"/>
    <property type="match status" value="1"/>
</dbReference>
<feature type="domain" description="J" evidence="3">
    <location>
        <begin position="186"/>
        <end position="259"/>
    </location>
</feature>
<feature type="coiled-coil region" evidence="1">
    <location>
        <begin position="450"/>
        <end position="477"/>
    </location>
</feature>
<keyword evidence="6" id="KW-1185">Reference proteome</keyword>
<evidence type="ECO:0000313" key="6">
    <source>
        <dbReference type="Proteomes" id="UP001151699"/>
    </source>
</evidence>
<evidence type="ECO:0000256" key="1">
    <source>
        <dbReference type="SAM" id="Coils"/>
    </source>
</evidence>
<evidence type="ECO:0000256" key="2">
    <source>
        <dbReference type="SAM" id="MobiDB-lite"/>
    </source>
</evidence>
<dbReference type="PANTHER" id="PTHR46620">
    <property type="entry name" value="J DOMAIN-CONTAINING PROTEIN SPF31"/>
    <property type="match status" value="1"/>
</dbReference>
<dbReference type="EMBL" id="WJQU01002808">
    <property type="protein sequence ID" value="KAJ6630191.1"/>
    <property type="molecule type" value="Genomic_DNA"/>
</dbReference>
<organism evidence="5 6">
    <name type="scientific">Pseudolycoriella hygida</name>
    <dbReference type="NCBI Taxonomy" id="35572"/>
    <lineage>
        <taxon>Eukaryota</taxon>
        <taxon>Metazoa</taxon>
        <taxon>Ecdysozoa</taxon>
        <taxon>Arthropoda</taxon>
        <taxon>Hexapoda</taxon>
        <taxon>Insecta</taxon>
        <taxon>Pterygota</taxon>
        <taxon>Neoptera</taxon>
        <taxon>Endopterygota</taxon>
        <taxon>Diptera</taxon>
        <taxon>Nematocera</taxon>
        <taxon>Sciaroidea</taxon>
        <taxon>Sciaridae</taxon>
        <taxon>Pseudolycoriella</taxon>
    </lineage>
</organism>
<proteinExistence type="predicted"/>
<dbReference type="Pfam" id="PF00226">
    <property type="entry name" value="DnaJ"/>
    <property type="match status" value="1"/>
</dbReference>
<dbReference type="SMART" id="SM00271">
    <property type="entry name" value="DnaJ"/>
    <property type="match status" value="1"/>
</dbReference>
<evidence type="ECO:0000259" key="4">
    <source>
        <dbReference type="PROSITE" id="PS50800"/>
    </source>
</evidence>
<dbReference type="PROSITE" id="PS50800">
    <property type="entry name" value="SAP"/>
    <property type="match status" value="1"/>
</dbReference>
<dbReference type="OrthoDB" id="10250354at2759"/>
<reference evidence="5" key="1">
    <citation type="submission" date="2022-07" db="EMBL/GenBank/DDBJ databases">
        <authorList>
            <person name="Trinca V."/>
            <person name="Uliana J.V.C."/>
            <person name="Torres T.T."/>
            <person name="Ward R.J."/>
            <person name="Monesi N."/>
        </authorList>
    </citation>
    <scope>NUCLEOTIDE SEQUENCE</scope>
    <source>
        <strain evidence="5">HSMRA1968</strain>
        <tissue evidence="5">Whole embryos</tissue>
    </source>
</reference>
<dbReference type="InterPro" id="IPR003034">
    <property type="entry name" value="SAP_dom"/>
</dbReference>
<gene>
    <name evidence="5" type="ORF">Bhyg_16788</name>
</gene>
<dbReference type="Gene3D" id="1.10.287.110">
    <property type="entry name" value="DnaJ domain"/>
    <property type="match status" value="1"/>
</dbReference>
<dbReference type="SMART" id="SM00513">
    <property type="entry name" value="SAP"/>
    <property type="match status" value="3"/>
</dbReference>
<sequence length="605" mass="69091">MNERRVSFATLFILALKSDRYTHQSSLLKLHVLLLTSGNLFVRLKVECTMSSEANLKKLWESHTLPKAKLPDLKAYLKSVGLPMTGELTAIAKRVEMYMDVKFMDLFVMQDGKKATPFELKPVQLRKIVAQLGMDPTGDKDELHSSLIGHLKSKSKNDAGDGAGKSNSNEPQGVILAKQILEMHSDYPSILSASGINITTDSSVATMRKAYLKLSLLIHPDKLQSAFPDATKAFQCLVNAYERMSQPELFLEEEDDKKKKKVMRSNDGCHRTDIFCPRCKSEWGLPASGVEPYDYNFLMMGLRTYNCALCLFDYGCMTAVHVCPFCKKEFDYHPDDYHRKIKCSNAKCSKHFGFFMFNISERREREYMQEIREKREKILKDKEQLAERERRAQSRQSKTDPHGKEKLFIMNLLDQCPRCGEEMDEDSFDVRFNHLKGCTNKAKIAAYAKRLKEEQEASDAKRKLQEMEEEVQNIQSWEYLGGKTSEMWLLSENQLRKMCESYKLDGTGSKEELIARVVRHRNALDSKRMLTDGGEAGAPPSKKMKITLQDLPKNLESMSLTQLKCVCASFGITPKNTKDRIINQLETLVHGKEQMLQITDGSGKK</sequence>